<reference evidence="3" key="1">
    <citation type="submission" date="2014-09" db="EMBL/GenBank/DDBJ databases">
        <title>Whole genome shotgun sequence of Streptomyces sp. NBRC 110027.</title>
        <authorList>
            <person name="Komaki H."/>
            <person name="Ichikawa N."/>
            <person name="Katano-Makiyama Y."/>
            <person name="Hosoyama A."/>
            <person name="Hashimoto M."/>
            <person name="Uohara A."/>
            <person name="Kitahashi Y."/>
            <person name="Ohji S."/>
            <person name="Kimura A."/>
            <person name="Yamazoe A."/>
            <person name="Igarashi Y."/>
            <person name="Fujita N."/>
        </authorList>
    </citation>
    <scope>NUCLEOTIDE SEQUENCE [LARGE SCALE GENOMIC DNA]</scope>
    <source>
        <strain evidence="3">NBRC 110027</strain>
    </source>
</reference>
<organism evidence="2 3">
    <name type="scientific">Streptomyces lydicamycinicus</name>
    <dbReference type="NCBI Taxonomy" id="1546107"/>
    <lineage>
        <taxon>Bacteria</taxon>
        <taxon>Bacillati</taxon>
        <taxon>Actinomycetota</taxon>
        <taxon>Actinomycetes</taxon>
        <taxon>Kitasatosporales</taxon>
        <taxon>Streptomycetaceae</taxon>
        <taxon>Streptomyces</taxon>
    </lineage>
</organism>
<proteinExistence type="predicted"/>
<protein>
    <submittedName>
        <fullName evidence="2">Uncharacterized protein</fullName>
    </submittedName>
</protein>
<name>A0A0P4R6Z5_9ACTN</name>
<feature type="compositionally biased region" description="Low complexity" evidence="1">
    <location>
        <begin position="10"/>
        <end position="23"/>
    </location>
</feature>
<dbReference type="EMBL" id="BBNO01000003">
    <property type="protein sequence ID" value="GAO08295.1"/>
    <property type="molecule type" value="Genomic_DNA"/>
</dbReference>
<evidence type="ECO:0000313" key="3">
    <source>
        <dbReference type="Proteomes" id="UP000048965"/>
    </source>
</evidence>
<gene>
    <name evidence="2" type="ORF">TPA0598_03_07560</name>
</gene>
<keyword evidence="3" id="KW-1185">Reference proteome</keyword>
<dbReference type="AlphaFoldDB" id="A0A0P4R6Z5"/>
<evidence type="ECO:0000256" key="1">
    <source>
        <dbReference type="SAM" id="MobiDB-lite"/>
    </source>
</evidence>
<reference evidence="2 3" key="2">
    <citation type="journal article" date="2015" name="Stand. Genomic Sci.">
        <title>Draft genome sequence of marine-derived Streptomyces sp. TP-A0598, a producer of anti-MRSA antibiotic lydicamycins.</title>
        <authorList>
            <person name="Komaki H."/>
            <person name="Ichikawa N."/>
            <person name="Hosoyama A."/>
            <person name="Fujita N."/>
            <person name="Igarashi Y."/>
        </authorList>
    </citation>
    <scope>NUCLEOTIDE SEQUENCE [LARGE SCALE GENOMIC DNA]</scope>
    <source>
        <strain evidence="2 3">NBRC 110027</strain>
    </source>
</reference>
<comment type="caution">
    <text evidence="2">The sequence shown here is derived from an EMBL/GenBank/DDBJ whole genome shotgun (WGS) entry which is preliminary data.</text>
</comment>
<dbReference type="Proteomes" id="UP000048965">
    <property type="component" value="Unassembled WGS sequence"/>
</dbReference>
<sequence length="149" mass="15646">MAVVALSGCSPSTPTTTPAKPSPQRATASPSPGPDKTRAEVTADLRVAGQDLGTYTDLNPRLAPGACMVSARRLSGRVLTMRDAQLAARRLQQRGWKLGRVKPETIALRSGEWHAALAALEISGQNRASELAPYKGALVLTATGSCGRR</sequence>
<evidence type="ECO:0000313" key="2">
    <source>
        <dbReference type="EMBL" id="GAO08295.1"/>
    </source>
</evidence>
<accession>A0A0P4R6Z5</accession>
<feature type="region of interest" description="Disordered" evidence="1">
    <location>
        <begin position="1"/>
        <end position="37"/>
    </location>
</feature>